<comment type="catalytic activity">
    <reaction evidence="6">
        <text>a 2'-deoxyadenosine in DNA + S-adenosyl-L-methionine = an N(6)-methyl-2'-deoxyadenosine in DNA + S-adenosyl-L-homocysteine + H(+)</text>
        <dbReference type="Rhea" id="RHEA:15197"/>
        <dbReference type="Rhea" id="RHEA-COMP:12418"/>
        <dbReference type="Rhea" id="RHEA-COMP:12419"/>
        <dbReference type="ChEBI" id="CHEBI:15378"/>
        <dbReference type="ChEBI" id="CHEBI:57856"/>
        <dbReference type="ChEBI" id="CHEBI:59789"/>
        <dbReference type="ChEBI" id="CHEBI:90615"/>
        <dbReference type="ChEBI" id="CHEBI:90616"/>
        <dbReference type="EC" id="2.1.1.72"/>
    </reaction>
</comment>
<dbReference type="InterPro" id="IPR003356">
    <property type="entry name" value="DNA_methylase_A-5"/>
</dbReference>
<evidence type="ECO:0000256" key="6">
    <source>
        <dbReference type="ARBA" id="ARBA00047942"/>
    </source>
</evidence>
<dbReference type="PRINTS" id="PR00507">
    <property type="entry name" value="N12N6MTFRASE"/>
</dbReference>
<keyword evidence="3" id="KW-0808">Transferase</keyword>
<dbReference type="GO" id="GO:0003677">
    <property type="term" value="F:DNA binding"/>
    <property type="evidence" value="ECO:0007669"/>
    <property type="project" value="InterPro"/>
</dbReference>
<dbReference type="GO" id="GO:0009007">
    <property type="term" value="F:site-specific DNA-methyltransferase (adenine-specific) activity"/>
    <property type="evidence" value="ECO:0007669"/>
    <property type="project" value="UniProtKB-EC"/>
</dbReference>
<dbReference type="PATRIC" id="fig|1111454.3.peg.1107"/>
<evidence type="ECO:0000259" key="7">
    <source>
        <dbReference type="Pfam" id="PF02384"/>
    </source>
</evidence>
<dbReference type="Pfam" id="PF02384">
    <property type="entry name" value="N6_Mtase"/>
    <property type="match status" value="1"/>
</dbReference>
<dbReference type="AlphaFoldDB" id="U7UKT2"/>
<evidence type="ECO:0000256" key="3">
    <source>
        <dbReference type="ARBA" id="ARBA00022679"/>
    </source>
</evidence>
<keyword evidence="10" id="KW-1185">Reference proteome</keyword>
<dbReference type="OrthoDB" id="9814572at2"/>
<evidence type="ECO:0000313" key="10">
    <source>
        <dbReference type="Proteomes" id="UP000017090"/>
    </source>
</evidence>
<dbReference type="PROSITE" id="PS00092">
    <property type="entry name" value="N6_MTASE"/>
    <property type="match status" value="1"/>
</dbReference>
<dbReference type="InterPro" id="IPR002052">
    <property type="entry name" value="DNA_methylase_N6_adenine_CS"/>
</dbReference>
<dbReference type="InterPro" id="IPR022749">
    <property type="entry name" value="D12N6_MeTrfase_N"/>
</dbReference>
<keyword evidence="2 9" id="KW-0489">Methyltransferase</keyword>
<proteinExistence type="predicted"/>
<dbReference type="Proteomes" id="UP000017090">
    <property type="component" value="Unassembled WGS sequence"/>
</dbReference>
<dbReference type="EMBL" id="AWXA01000028">
    <property type="protein sequence ID" value="ERT60032.1"/>
    <property type="molecule type" value="Genomic_DNA"/>
</dbReference>
<dbReference type="GO" id="GO:0032259">
    <property type="term" value="P:methylation"/>
    <property type="evidence" value="ECO:0007669"/>
    <property type="project" value="UniProtKB-KW"/>
</dbReference>
<dbReference type="PANTHER" id="PTHR42933">
    <property type="entry name" value="SLR6095 PROTEIN"/>
    <property type="match status" value="1"/>
</dbReference>
<keyword evidence="4" id="KW-0949">S-adenosyl-L-methionine</keyword>
<evidence type="ECO:0000256" key="1">
    <source>
        <dbReference type="ARBA" id="ARBA00011900"/>
    </source>
</evidence>
<keyword evidence="5" id="KW-0680">Restriction system</keyword>
<evidence type="ECO:0000256" key="2">
    <source>
        <dbReference type="ARBA" id="ARBA00022603"/>
    </source>
</evidence>
<dbReference type="InterPro" id="IPR029063">
    <property type="entry name" value="SAM-dependent_MTases_sf"/>
</dbReference>
<dbReference type="Pfam" id="PF12161">
    <property type="entry name" value="HsdM_N"/>
    <property type="match status" value="1"/>
</dbReference>
<name>U7UKT2_9FIRM</name>
<dbReference type="EC" id="2.1.1.72" evidence="1"/>
<dbReference type="SUPFAM" id="SSF53335">
    <property type="entry name" value="S-adenosyl-L-methionine-dependent methyltransferases"/>
    <property type="match status" value="1"/>
</dbReference>
<reference evidence="9 10" key="1">
    <citation type="submission" date="2013-09" db="EMBL/GenBank/DDBJ databases">
        <authorList>
            <person name="Durkin A.S."/>
            <person name="Haft D.R."/>
            <person name="McCorrison J."/>
            <person name="Torralba M."/>
            <person name="Gillis M."/>
            <person name="Haft D.H."/>
            <person name="Methe B."/>
            <person name="Sutton G."/>
            <person name="Nelson K.E."/>
        </authorList>
    </citation>
    <scope>NUCLEOTIDE SEQUENCE [LARGE SCALE GENOMIC DNA]</scope>
    <source>
        <strain evidence="9 10">BV3C16-1</strain>
    </source>
</reference>
<gene>
    <name evidence="9" type="ORF">HMPREF1250_0913</name>
</gene>
<dbReference type="InterPro" id="IPR051537">
    <property type="entry name" value="DNA_Adenine_Mtase"/>
</dbReference>
<dbReference type="PANTHER" id="PTHR42933:SF3">
    <property type="entry name" value="TYPE I RESTRICTION ENZYME MJAVIII METHYLASE SUBUNIT"/>
    <property type="match status" value="1"/>
</dbReference>
<dbReference type="eggNOG" id="COG0286">
    <property type="taxonomic scope" value="Bacteria"/>
</dbReference>
<evidence type="ECO:0000256" key="4">
    <source>
        <dbReference type="ARBA" id="ARBA00022691"/>
    </source>
</evidence>
<dbReference type="GO" id="GO:0009307">
    <property type="term" value="P:DNA restriction-modification system"/>
    <property type="evidence" value="ECO:0007669"/>
    <property type="project" value="UniProtKB-KW"/>
</dbReference>
<protein>
    <recommendedName>
        <fullName evidence="1">site-specific DNA-methyltransferase (adenine-specific)</fullName>
        <ecNumber evidence="1">2.1.1.72</ecNumber>
    </recommendedName>
</protein>
<evidence type="ECO:0000313" key="9">
    <source>
        <dbReference type="EMBL" id="ERT60032.1"/>
    </source>
</evidence>
<comment type="caution">
    <text evidence="9">The sequence shown here is derived from an EMBL/GenBank/DDBJ whole genome shotgun (WGS) entry which is preliminary data.</text>
</comment>
<accession>U7UKT2</accession>
<dbReference type="RefSeq" id="WP_023053604.1">
    <property type="nucleotide sequence ID" value="NZ_AWXA01000028.1"/>
</dbReference>
<dbReference type="STRING" id="1111454.HMPREF1250_0913"/>
<feature type="domain" description="N6 adenine-specific DNA methyltransferase N-terminal" evidence="8">
    <location>
        <begin position="14"/>
        <end position="150"/>
    </location>
</feature>
<evidence type="ECO:0000256" key="5">
    <source>
        <dbReference type="ARBA" id="ARBA00022747"/>
    </source>
</evidence>
<dbReference type="GO" id="GO:0008170">
    <property type="term" value="F:N-methyltransferase activity"/>
    <property type="evidence" value="ECO:0007669"/>
    <property type="project" value="InterPro"/>
</dbReference>
<dbReference type="Gene3D" id="3.40.50.150">
    <property type="entry name" value="Vaccinia Virus protein VP39"/>
    <property type="match status" value="1"/>
</dbReference>
<sequence length="730" mass="83629">MNNQKLNTAEYTKLVNFIWSIADDCLRDVFVRGKYRDVILPMTVIRRFDSVIEPKKKEILELKEIFKKNNAENLEEAMGLAVNLPIYNISEFTLKDLKNETNSQNLKKNFEEYLDGFSPNVREILDKFKFKNQLDTMTEAGILGSVIEKFVSYDINLSPYPVLNSEGDVIKPALDNHTMGILFEELIRRFNEENNEEAGEHFTPRDVIELMADIAIAPIENKLKDAPYTLYDGAAGTLGMCTVAVERLENIAKEKGKNITTHIYGQEINPETYAIAKADILLKGQGRDADNIFFGSTLSNDMLQGKEFDFMLSNPPYGKNWKTDLEKMGQGADKDLKKNIIDPRFITSHNEETDFRMIPDVSEGQLLFLLNNISKMKDTELGSRIVEIHDGSALFAGAVGNGSNNARKYMIENDLIEAIIQLPNNIFYNTGIATYIWILSNRKEERRKGKIQLIDASKIKTTLRKNMGKKNCKLSEENQKEILDLYLNFEDNENSKIFDNEEFGYYQLTVERPLRQKVSVNKETVSKFEEILKKLGVLEGKFDKKKVKEFADLGVKDTKGSKNELSDKDKMINYLGILKDLQRDEDYLSYAKFEKEFSKKAKGMSGIAINNLNRTGLLDLFVSKDEKAEVIKDKKGNMTHDPDLRDTEQIPLNYEGGIQAFIEKEVLPHHKDAWVDEESIQTGYEINFTKYFYVPKKLPSIKELVEDIKRLEEESEGLLDSILVGLDYEI</sequence>
<feature type="domain" description="DNA methylase adenine-specific" evidence="7">
    <location>
        <begin position="176"/>
        <end position="512"/>
    </location>
</feature>
<organism evidence="9 10">
    <name type="scientific">Megasphaera vaginalis</name>
    <name type="common">ex Srinivasan et al. 2021</name>
    <dbReference type="NCBI Taxonomy" id="1111454"/>
    <lineage>
        <taxon>Bacteria</taxon>
        <taxon>Bacillati</taxon>
        <taxon>Bacillota</taxon>
        <taxon>Negativicutes</taxon>
        <taxon>Veillonellales</taxon>
        <taxon>Veillonellaceae</taxon>
        <taxon>Megasphaera</taxon>
    </lineage>
</organism>
<evidence type="ECO:0000259" key="8">
    <source>
        <dbReference type="Pfam" id="PF12161"/>
    </source>
</evidence>